<organism evidence="2 3">
    <name type="scientific">Calothrix parasitica NIES-267</name>
    <dbReference type="NCBI Taxonomy" id="1973488"/>
    <lineage>
        <taxon>Bacteria</taxon>
        <taxon>Bacillati</taxon>
        <taxon>Cyanobacteriota</taxon>
        <taxon>Cyanophyceae</taxon>
        <taxon>Nostocales</taxon>
        <taxon>Calotrichaceae</taxon>
        <taxon>Calothrix</taxon>
    </lineage>
</organism>
<protein>
    <submittedName>
        <fullName evidence="2">General secretion pathway protein H</fullName>
    </submittedName>
</protein>
<keyword evidence="1" id="KW-0472">Membrane</keyword>
<name>A0A1Z4LNP4_9CYAN</name>
<dbReference type="Proteomes" id="UP000218418">
    <property type="component" value="Chromosome"/>
</dbReference>
<evidence type="ECO:0000313" key="3">
    <source>
        <dbReference type="Proteomes" id="UP000218418"/>
    </source>
</evidence>
<keyword evidence="1" id="KW-1133">Transmembrane helix</keyword>
<feature type="transmembrane region" description="Helical" evidence="1">
    <location>
        <begin position="20"/>
        <end position="39"/>
    </location>
</feature>
<proteinExistence type="predicted"/>
<reference evidence="2 3" key="1">
    <citation type="submission" date="2017-06" db="EMBL/GenBank/DDBJ databases">
        <title>Genome sequencing of cyanobaciteial culture collection at National Institute for Environmental Studies (NIES).</title>
        <authorList>
            <person name="Hirose Y."/>
            <person name="Shimura Y."/>
            <person name="Fujisawa T."/>
            <person name="Nakamura Y."/>
            <person name="Kawachi M."/>
        </authorList>
    </citation>
    <scope>NUCLEOTIDE SEQUENCE [LARGE SCALE GENOMIC DNA]</scope>
    <source>
        <strain evidence="2 3">NIES-267</strain>
    </source>
</reference>
<dbReference type="Pfam" id="PF16734">
    <property type="entry name" value="Pilin_GH"/>
    <property type="match status" value="1"/>
</dbReference>
<dbReference type="OrthoDB" id="467711at2"/>
<sequence length="189" mass="20804">MESQNKLLSFSIFKKQIRSYLFYSISALITGGLIIVGKLSEPSCACVDSGDGIAKTYAGIMNRAQHARYIEKKSFANSFDKLETGISSETPHHRYSVRATPKAAFSYAVAKKESNNQKSSKYKSFVGATFVYNNAEGESITVTIICKSDTSGSIQLPEPILQNNLPTCPVGTSSLGHYTFEVKREDNYQ</sequence>
<dbReference type="AlphaFoldDB" id="A0A1Z4LNP4"/>
<accession>A0A1Z4LNP4</accession>
<dbReference type="EMBL" id="AP018227">
    <property type="protein sequence ID" value="BAY82708.1"/>
    <property type="molecule type" value="Genomic_DNA"/>
</dbReference>
<dbReference type="InterPro" id="IPR031975">
    <property type="entry name" value="Pilin_GH"/>
</dbReference>
<gene>
    <name evidence="2" type="ORF">NIES267_21920</name>
</gene>
<evidence type="ECO:0000313" key="2">
    <source>
        <dbReference type="EMBL" id="BAY82708.1"/>
    </source>
</evidence>
<evidence type="ECO:0000256" key="1">
    <source>
        <dbReference type="SAM" id="Phobius"/>
    </source>
</evidence>
<keyword evidence="1" id="KW-0812">Transmembrane</keyword>
<keyword evidence="3" id="KW-1185">Reference proteome</keyword>